<dbReference type="PANTHER" id="PTHR10758">
    <property type="entry name" value="26S PROTEASOME NON-ATPASE REGULATORY SUBUNIT 3/COP9 SIGNALOSOME COMPLEX SUBUNIT 3"/>
    <property type="match status" value="1"/>
</dbReference>
<dbReference type="InterPro" id="IPR055089">
    <property type="entry name" value="COP9_N"/>
</dbReference>
<dbReference type="EMBL" id="ML742411">
    <property type="protein sequence ID" value="KAE8144938.1"/>
    <property type="molecule type" value="Genomic_DNA"/>
</dbReference>
<dbReference type="Pfam" id="PF22788">
    <property type="entry name" value="COP9_hel_rpt"/>
    <property type="match status" value="1"/>
</dbReference>
<evidence type="ECO:0000256" key="2">
    <source>
        <dbReference type="SAM" id="MobiDB-lite"/>
    </source>
</evidence>
<gene>
    <name evidence="4" type="ORF">BDV25DRAFT_165708</name>
</gene>
<feature type="domain" description="COP9 signalosome complex subunit 3 N-terminal helical repeats" evidence="3">
    <location>
        <begin position="52"/>
        <end position="292"/>
    </location>
</feature>
<evidence type="ECO:0000313" key="5">
    <source>
        <dbReference type="Proteomes" id="UP000325780"/>
    </source>
</evidence>
<reference evidence="4 5" key="1">
    <citation type="submission" date="2019-04" db="EMBL/GenBank/DDBJ databases">
        <title>Friends and foes A comparative genomics study of 23 Aspergillus species from section Flavi.</title>
        <authorList>
            <consortium name="DOE Joint Genome Institute"/>
            <person name="Kjaerbolling I."/>
            <person name="Vesth T."/>
            <person name="Frisvad J.C."/>
            <person name="Nybo J.L."/>
            <person name="Theobald S."/>
            <person name="Kildgaard S."/>
            <person name="Isbrandt T."/>
            <person name="Kuo A."/>
            <person name="Sato A."/>
            <person name="Lyhne E.K."/>
            <person name="Kogle M.E."/>
            <person name="Wiebenga A."/>
            <person name="Kun R.S."/>
            <person name="Lubbers R.J."/>
            <person name="Makela M.R."/>
            <person name="Barry K."/>
            <person name="Chovatia M."/>
            <person name="Clum A."/>
            <person name="Daum C."/>
            <person name="Haridas S."/>
            <person name="He G."/>
            <person name="LaButti K."/>
            <person name="Lipzen A."/>
            <person name="Mondo S."/>
            <person name="Riley R."/>
            <person name="Salamov A."/>
            <person name="Simmons B.A."/>
            <person name="Magnuson J.K."/>
            <person name="Henrissat B."/>
            <person name="Mortensen U.H."/>
            <person name="Larsen T.O."/>
            <person name="Devries R.P."/>
            <person name="Grigoriev I.V."/>
            <person name="Machida M."/>
            <person name="Baker S.E."/>
            <person name="Andersen M.R."/>
        </authorList>
    </citation>
    <scope>NUCLEOTIDE SEQUENCE [LARGE SCALE GENOMIC DNA]</scope>
    <source>
        <strain evidence="4 5">IBT 18842</strain>
    </source>
</reference>
<evidence type="ECO:0000256" key="1">
    <source>
        <dbReference type="ARBA" id="ARBA00022490"/>
    </source>
</evidence>
<accession>A0A5N6TEZ8</accession>
<proteinExistence type="predicted"/>
<dbReference type="GO" id="GO:0008180">
    <property type="term" value="C:COP9 signalosome"/>
    <property type="evidence" value="ECO:0007669"/>
    <property type="project" value="TreeGrafter"/>
</dbReference>
<keyword evidence="5" id="KW-1185">Reference proteome</keyword>
<name>A0A5N6TEZ8_ASPAV</name>
<dbReference type="InterPro" id="IPR050756">
    <property type="entry name" value="CSN3"/>
</dbReference>
<dbReference type="OrthoDB" id="29061at2759"/>
<keyword evidence="1" id="KW-0963">Cytoplasm</keyword>
<evidence type="ECO:0000259" key="3">
    <source>
        <dbReference type="Pfam" id="PF22788"/>
    </source>
</evidence>
<dbReference type="Proteomes" id="UP000325780">
    <property type="component" value="Unassembled WGS sequence"/>
</dbReference>
<feature type="region of interest" description="Disordered" evidence="2">
    <location>
        <begin position="1"/>
        <end position="23"/>
    </location>
</feature>
<dbReference type="GO" id="GO:0006511">
    <property type="term" value="P:ubiquitin-dependent protein catabolic process"/>
    <property type="evidence" value="ECO:0007669"/>
    <property type="project" value="TreeGrafter"/>
</dbReference>
<dbReference type="AlphaFoldDB" id="A0A5N6TEZ8"/>
<organism evidence="4 5">
    <name type="scientific">Aspergillus avenaceus</name>
    <dbReference type="NCBI Taxonomy" id="36643"/>
    <lineage>
        <taxon>Eukaryota</taxon>
        <taxon>Fungi</taxon>
        <taxon>Dikarya</taxon>
        <taxon>Ascomycota</taxon>
        <taxon>Pezizomycotina</taxon>
        <taxon>Eurotiomycetes</taxon>
        <taxon>Eurotiomycetidae</taxon>
        <taxon>Eurotiales</taxon>
        <taxon>Aspergillaceae</taxon>
        <taxon>Aspergillus</taxon>
        <taxon>Aspergillus subgen. Circumdati</taxon>
    </lineage>
</organism>
<sequence length="498" mass="55922">MEELLSPLTSVSRRLHTSDPSDEDYDKQIRDLIIFLKDPGRASDISAVSGYALDKLDPSSHSLSYLFLLLHQINSTQFENKDLRPFDPTGALWPKIVRFLTSFDPFQIRYAGHEWRQLVELTVQSAQAVSKPLLAVPVIRDAILRLDPSSGVLTSIHITFIKLCLMSRSYSYALPILEKQICHFPTATSQTYQKHHKSILCGELEPSITFVTDSSGFSTKLTYRDYLQYFFCGAMIYMALKKWDKALHHLNIVICSPVTNAVSKIMVEGYKKWILVSLLACGKPIPSQSITSSHVMKVYQSLAQPYTTLADAFGKCDLQRLKVEVEAALSVWRMDNNTGLVYQVVDAFQKRTTLKLGKTFSALAVADVARHLPGRLSSLREVESFVASLVMCGTLDAVLLHLRDYSDSTMLRFSGTAKSRFLQENNVQGRILQECQSLRAMGKAVRDVNRGLELSNENFLFLQKCLKWSDNSGKGGINALEQTEGGFDLDEDIMGDIH</sequence>
<protein>
    <recommendedName>
        <fullName evidence="3">COP9 signalosome complex subunit 3 N-terminal helical repeats domain-containing protein</fullName>
    </recommendedName>
</protein>
<evidence type="ECO:0000313" key="4">
    <source>
        <dbReference type="EMBL" id="KAE8144938.1"/>
    </source>
</evidence>
<dbReference type="PANTHER" id="PTHR10758:SF1">
    <property type="entry name" value="COP9 SIGNALOSOME COMPLEX SUBUNIT 3"/>
    <property type="match status" value="1"/>
</dbReference>